<reference evidence="8" key="1">
    <citation type="submission" date="2020-07" db="EMBL/GenBank/DDBJ databases">
        <title>Huge and variable diversity of episymbiotic CPR bacteria and DPANN archaea in groundwater ecosystems.</title>
        <authorList>
            <person name="He C.Y."/>
            <person name="Keren R."/>
            <person name="Whittaker M."/>
            <person name="Farag I.F."/>
            <person name="Doudna J."/>
            <person name="Cate J.H.D."/>
            <person name="Banfield J.F."/>
        </authorList>
    </citation>
    <scope>NUCLEOTIDE SEQUENCE</scope>
    <source>
        <strain evidence="8">NC_groundwater_717_Ag_S-0.2um_59_8</strain>
    </source>
</reference>
<dbReference type="PANTHER" id="PTHR43110">
    <property type="entry name" value="THIOL PEROXIDASE"/>
    <property type="match status" value="1"/>
</dbReference>
<evidence type="ECO:0000256" key="4">
    <source>
        <dbReference type="ARBA" id="ARBA00023157"/>
    </source>
</evidence>
<comment type="catalytic activity">
    <reaction evidence="6">
        <text>a hydroperoxide + [thioredoxin]-dithiol = an alcohol + [thioredoxin]-disulfide + H2O</text>
        <dbReference type="Rhea" id="RHEA:62620"/>
        <dbReference type="Rhea" id="RHEA-COMP:10698"/>
        <dbReference type="Rhea" id="RHEA-COMP:10700"/>
        <dbReference type="ChEBI" id="CHEBI:15377"/>
        <dbReference type="ChEBI" id="CHEBI:29950"/>
        <dbReference type="ChEBI" id="CHEBI:30879"/>
        <dbReference type="ChEBI" id="CHEBI:35924"/>
        <dbReference type="ChEBI" id="CHEBI:50058"/>
        <dbReference type="EC" id="1.11.1.24"/>
    </reaction>
</comment>
<dbReference type="PROSITE" id="PS01265">
    <property type="entry name" value="TPX"/>
    <property type="match status" value="1"/>
</dbReference>
<dbReference type="PROSITE" id="PS51352">
    <property type="entry name" value="THIOREDOXIN_2"/>
    <property type="match status" value="1"/>
</dbReference>
<protein>
    <recommendedName>
        <fullName evidence="6">Thiol peroxidase</fullName>
        <shortName evidence="6">Tpx</shortName>
        <ecNumber evidence="6">1.11.1.24</ecNumber>
    </recommendedName>
    <alternativeName>
        <fullName evidence="6">Peroxiredoxin tpx</fullName>
        <shortName evidence="6">Prx</shortName>
    </alternativeName>
    <alternativeName>
        <fullName evidence="6">Thioredoxin peroxidase</fullName>
    </alternativeName>
    <alternativeName>
        <fullName evidence="6">Thioredoxin-dependent peroxiredoxin</fullName>
    </alternativeName>
</protein>
<comment type="caution">
    <text evidence="8">The sequence shown here is derived from an EMBL/GenBank/DDBJ whole genome shotgun (WGS) entry which is preliminary data.</text>
</comment>
<dbReference type="SUPFAM" id="SSF52833">
    <property type="entry name" value="Thioredoxin-like"/>
    <property type="match status" value="1"/>
</dbReference>
<evidence type="ECO:0000256" key="6">
    <source>
        <dbReference type="HAMAP-Rule" id="MF_00269"/>
    </source>
</evidence>
<dbReference type="Proteomes" id="UP000741360">
    <property type="component" value="Unassembled WGS sequence"/>
</dbReference>
<dbReference type="Pfam" id="PF08534">
    <property type="entry name" value="Redoxin"/>
    <property type="match status" value="1"/>
</dbReference>
<keyword evidence="4" id="KW-1015">Disulfide bond</keyword>
<comment type="caution">
    <text evidence="6">Lacks conserved residue(s) required for the propagation of feature annotation.</text>
</comment>
<dbReference type="InterPro" id="IPR013740">
    <property type="entry name" value="Redoxin"/>
</dbReference>
<keyword evidence="5 6" id="KW-0676">Redox-active center</keyword>
<evidence type="ECO:0000313" key="8">
    <source>
        <dbReference type="EMBL" id="MBI3016125.1"/>
    </source>
</evidence>
<evidence type="ECO:0000256" key="3">
    <source>
        <dbReference type="ARBA" id="ARBA00023002"/>
    </source>
</evidence>
<dbReference type="InterPro" id="IPR018219">
    <property type="entry name" value="Tpx_CS"/>
</dbReference>
<dbReference type="AlphaFoldDB" id="A0A932GSH8"/>
<evidence type="ECO:0000259" key="7">
    <source>
        <dbReference type="PROSITE" id="PS51352"/>
    </source>
</evidence>
<evidence type="ECO:0000256" key="2">
    <source>
        <dbReference type="ARBA" id="ARBA00022862"/>
    </source>
</evidence>
<keyword evidence="2 6" id="KW-0049">Antioxidant</keyword>
<dbReference type="InterPro" id="IPR002065">
    <property type="entry name" value="TPX"/>
</dbReference>
<dbReference type="InterPro" id="IPR036249">
    <property type="entry name" value="Thioredoxin-like_sf"/>
</dbReference>
<comment type="function">
    <text evidence="6">Thiol-specific peroxidase that catalyzes the reduction of hydrogen peroxide and organic hydroperoxides to water and alcohols, respectively. Plays a role in cell protection against oxidative stress by detoxifying peroxides.</text>
</comment>
<keyword evidence="3 6" id="KW-0560">Oxidoreductase</keyword>
<dbReference type="EC" id="1.11.1.24" evidence="6"/>
<dbReference type="HAMAP" id="MF_00269">
    <property type="entry name" value="Tpx"/>
    <property type="match status" value="1"/>
</dbReference>
<name>A0A932GSH8_UNCTE</name>
<feature type="active site" description="Cysteine sulfenic acid (-SOH) intermediate" evidence="6">
    <location>
        <position position="65"/>
    </location>
</feature>
<evidence type="ECO:0000256" key="1">
    <source>
        <dbReference type="ARBA" id="ARBA00022559"/>
    </source>
</evidence>
<dbReference type="EMBL" id="JACPSX010000265">
    <property type="protein sequence ID" value="MBI3016125.1"/>
    <property type="molecule type" value="Genomic_DNA"/>
</dbReference>
<dbReference type="CDD" id="cd03014">
    <property type="entry name" value="PRX_Atyp2cys"/>
    <property type="match status" value="1"/>
</dbReference>
<dbReference type="InterPro" id="IPR013766">
    <property type="entry name" value="Thioredoxin_domain"/>
</dbReference>
<dbReference type="Gene3D" id="3.40.30.10">
    <property type="entry name" value="Glutaredoxin"/>
    <property type="match status" value="1"/>
</dbReference>
<feature type="domain" description="Thioredoxin" evidence="7">
    <location>
        <begin position="23"/>
        <end position="173"/>
    </location>
</feature>
<accession>A0A932GSH8</accession>
<sequence length="173" mass="19040">MPQERSGVITFKGNPLTLLGPEIRVGDQAPNFSVLAKDLSPVTLESSRGKARLFSVVPSLDTPVCDQQTRRFNEEAAKLPDNFEILTISMDLPFAQGRFCSTAGIDRLKTASDHREASFGLGYGVLIKELRLLSRSIFVVDKNDTVRYVEIVKEVTSHPNYEAALEAARKAAS</sequence>
<dbReference type="NCBIfam" id="NF001808">
    <property type="entry name" value="PRK00522.1"/>
    <property type="match status" value="1"/>
</dbReference>
<dbReference type="GO" id="GO:0008379">
    <property type="term" value="F:thioredoxin peroxidase activity"/>
    <property type="evidence" value="ECO:0007669"/>
    <property type="project" value="UniProtKB-UniRule"/>
</dbReference>
<proteinExistence type="inferred from homology"/>
<comment type="subunit">
    <text evidence="6">Homodimer.</text>
</comment>
<comment type="similarity">
    <text evidence="6">Belongs to the peroxiredoxin family. Tpx subfamily.</text>
</comment>
<organism evidence="8 9">
    <name type="scientific">Tectimicrobiota bacterium</name>
    <dbReference type="NCBI Taxonomy" id="2528274"/>
    <lineage>
        <taxon>Bacteria</taxon>
        <taxon>Pseudomonadati</taxon>
        <taxon>Nitrospinota/Tectimicrobiota group</taxon>
        <taxon>Candidatus Tectimicrobiota</taxon>
    </lineage>
</organism>
<gene>
    <name evidence="6 8" type="primary">tpx</name>
    <name evidence="8" type="ORF">HYY65_13930</name>
</gene>
<dbReference type="PANTHER" id="PTHR43110:SF1">
    <property type="entry name" value="THIOL PEROXIDASE"/>
    <property type="match status" value="1"/>
</dbReference>
<keyword evidence="1 6" id="KW-0575">Peroxidase</keyword>
<dbReference type="InterPro" id="IPR050455">
    <property type="entry name" value="Tpx_Peroxidase_subfamily"/>
</dbReference>
<evidence type="ECO:0000256" key="5">
    <source>
        <dbReference type="ARBA" id="ARBA00023284"/>
    </source>
</evidence>
<evidence type="ECO:0000313" key="9">
    <source>
        <dbReference type="Proteomes" id="UP000741360"/>
    </source>
</evidence>